<dbReference type="Proteomes" id="UP000078272">
    <property type="component" value="Unassembled WGS sequence"/>
</dbReference>
<dbReference type="PATRIC" id="fig|401562.3.peg.42"/>
<accession>A0A147DBN3</accession>
<evidence type="ECO:0000313" key="1">
    <source>
        <dbReference type="EMBL" id="KTQ98669.1"/>
    </source>
</evidence>
<organism evidence="1 2">
    <name type="scientific">Aureimonas ureilytica</name>
    <dbReference type="NCBI Taxonomy" id="401562"/>
    <lineage>
        <taxon>Bacteria</taxon>
        <taxon>Pseudomonadati</taxon>
        <taxon>Pseudomonadota</taxon>
        <taxon>Alphaproteobacteria</taxon>
        <taxon>Hyphomicrobiales</taxon>
        <taxon>Aurantimonadaceae</taxon>
        <taxon>Aureimonas</taxon>
    </lineage>
</organism>
<name>A0A147DBN3_9HYPH</name>
<dbReference type="STRING" id="401562.NS365_04780"/>
<dbReference type="EMBL" id="LDPZ01000001">
    <property type="protein sequence ID" value="KTQ98669.1"/>
    <property type="molecule type" value="Genomic_DNA"/>
</dbReference>
<protein>
    <submittedName>
        <fullName evidence="1">Uncharacterized protein</fullName>
    </submittedName>
</protein>
<dbReference type="AlphaFoldDB" id="A0A147DBN3"/>
<reference evidence="1 2" key="1">
    <citation type="journal article" date="2016" name="Front. Microbiol.">
        <title>Genomic Resource of Rice Seed Associated Bacteria.</title>
        <authorList>
            <person name="Midha S."/>
            <person name="Bansal K."/>
            <person name="Sharma S."/>
            <person name="Kumar N."/>
            <person name="Patil P.P."/>
            <person name="Chaudhry V."/>
            <person name="Patil P.B."/>
        </authorList>
    </citation>
    <scope>NUCLEOTIDE SEQUENCE [LARGE SCALE GENOMIC DNA]</scope>
    <source>
        <strain evidence="1 2">NS226</strain>
    </source>
</reference>
<sequence length="67" mass="7336">MEFIMAERRTLAGFASERDDGSFVIHIVDDRDEVFEIRASRENVELMVANLQAVLGGGSGEANHAKG</sequence>
<proteinExistence type="predicted"/>
<evidence type="ECO:0000313" key="2">
    <source>
        <dbReference type="Proteomes" id="UP000078272"/>
    </source>
</evidence>
<gene>
    <name evidence="1" type="ORF">NS226_00180</name>
</gene>
<comment type="caution">
    <text evidence="1">The sequence shown here is derived from an EMBL/GenBank/DDBJ whole genome shotgun (WGS) entry which is preliminary data.</text>
</comment>